<dbReference type="EMBL" id="KN294005">
    <property type="protein sequence ID" value="EEH34271.2"/>
    <property type="molecule type" value="Genomic_DNA"/>
</dbReference>
<gene>
    <name evidence="2" type="ORF">PAAG_05320</name>
</gene>
<organism evidence="2 3">
    <name type="scientific">Paracoccidioides lutzii (strain ATCC MYA-826 / Pb01)</name>
    <name type="common">Paracoccidioides brasiliensis</name>
    <dbReference type="NCBI Taxonomy" id="502779"/>
    <lineage>
        <taxon>Eukaryota</taxon>
        <taxon>Fungi</taxon>
        <taxon>Dikarya</taxon>
        <taxon>Ascomycota</taxon>
        <taxon>Pezizomycotina</taxon>
        <taxon>Eurotiomycetes</taxon>
        <taxon>Eurotiomycetidae</taxon>
        <taxon>Onygenales</taxon>
        <taxon>Ajellomycetaceae</taxon>
        <taxon>Paracoccidioides</taxon>
    </lineage>
</organism>
<name>C1H3H7_PARBA</name>
<feature type="compositionally biased region" description="Low complexity" evidence="1">
    <location>
        <begin position="32"/>
        <end position="42"/>
    </location>
</feature>
<keyword evidence="3" id="KW-1185">Reference proteome</keyword>
<sequence>MSWSASHQQAAAPYKHLLQFTTVSQHAAYDESSPISSPISVSDGSRQHTSRDLVTIEEEDSIAFPFSLNNGPLQQPCSSLEDKNTVPDCSLLSSAPPQTTQPPPCRLQQLLDKIQENLEDIVKFYNQWELNRQQAGGTRLDAYKALKRGIRQLMAEEKCGFPGIEAAIPFTYHYFDTLSYNELHEFACLLGKETGILVTLRLASSWVEMGQSIYNGRTKDFTQNQNRLDQELSTHNGLQQKAVSFRTLDHSSQMGPSLKCLLTRENRKPESSSAHSNYSPETSSMEPQNSAVLYASERSLPLDLADIIDPIDFANSLTFAYSPQNSTLLPYPDSASLETGARPSVCYANSNAPYMSFQTTYASKLICDPCKNHHTSDNQPVELLKWG</sequence>
<accession>C1H3H7</accession>
<dbReference type="HOGENOM" id="CLU_713902_0_0_1"/>
<evidence type="ECO:0000313" key="3">
    <source>
        <dbReference type="Proteomes" id="UP000002059"/>
    </source>
</evidence>
<evidence type="ECO:0000313" key="2">
    <source>
        <dbReference type="EMBL" id="EEH34271.2"/>
    </source>
</evidence>
<reference evidence="2 3" key="1">
    <citation type="journal article" date="2011" name="PLoS Genet.">
        <title>Comparative genomic analysis of human fungal pathogens causing paracoccidioidomycosis.</title>
        <authorList>
            <person name="Desjardins C.A."/>
            <person name="Champion M.D."/>
            <person name="Holder J.W."/>
            <person name="Muszewska A."/>
            <person name="Goldberg J."/>
            <person name="Bailao A.M."/>
            <person name="Brigido M.M."/>
            <person name="Ferreira M.E."/>
            <person name="Garcia A.M."/>
            <person name="Grynberg M."/>
            <person name="Gujja S."/>
            <person name="Heiman D.I."/>
            <person name="Henn M.R."/>
            <person name="Kodira C.D."/>
            <person name="Leon-Narvaez H."/>
            <person name="Longo L.V."/>
            <person name="Ma L.J."/>
            <person name="Malavazi I."/>
            <person name="Matsuo A.L."/>
            <person name="Morais F.V."/>
            <person name="Pereira M."/>
            <person name="Rodriguez-Brito S."/>
            <person name="Sakthikumar S."/>
            <person name="Salem-Izacc S.M."/>
            <person name="Sykes S.M."/>
            <person name="Teixeira M.M."/>
            <person name="Vallejo M.C."/>
            <person name="Walter M.E."/>
            <person name="Yandava C."/>
            <person name="Young S."/>
            <person name="Zeng Q."/>
            <person name="Zucker J."/>
            <person name="Felipe M.S."/>
            <person name="Goldman G.H."/>
            <person name="Haas B.J."/>
            <person name="McEwen J.G."/>
            <person name="Nino-Vega G."/>
            <person name="Puccia R."/>
            <person name="San-Blas G."/>
            <person name="Soares C.M."/>
            <person name="Birren B.W."/>
            <person name="Cuomo C.A."/>
        </authorList>
    </citation>
    <scope>NUCLEOTIDE SEQUENCE [LARGE SCALE GENOMIC DNA]</scope>
    <source>
        <strain evidence="3">ATCC MYA-826 / Pb01</strain>
    </source>
</reference>
<feature type="compositionally biased region" description="Polar residues" evidence="1">
    <location>
        <begin position="271"/>
        <end position="288"/>
    </location>
</feature>
<protein>
    <submittedName>
        <fullName evidence="2">Uncharacterized protein</fullName>
    </submittedName>
</protein>
<dbReference type="eggNOG" id="ENOG502T3Y0">
    <property type="taxonomic scope" value="Eukaryota"/>
</dbReference>
<dbReference type="OrthoDB" id="4367723at2759"/>
<proteinExistence type="predicted"/>
<dbReference type="Proteomes" id="UP000002059">
    <property type="component" value="Partially assembled WGS sequence"/>
</dbReference>
<feature type="region of interest" description="Disordered" evidence="1">
    <location>
        <begin position="29"/>
        <end position="48"/>
    </location>
</feature>
<dbReference type="AlphaFoldDB" id="C1H3H7"/>
<dbReference type="KEGG" id="pbl:PAAG_05320"/>
<feature type="region of interest" description="Disordered" evidence="1">
    <location>
        <begin position="263"/>
        <end position="288"/>
    </location>
</feature>
<dbReference type="GeneID" id="9095969"/>
<dbReference type="RefSeq" id="XP_015699763.1">
    <property type="nucleotide sequence ID" value="XM_015845537.1"/>
</dbReference>
<dbReference type="VEuPathDB" id="FungiDB:PAAG_05320"/>
<evidence type="ECO:0000256" key="1">
    <source>
        <dbReference type="SAM" id="MobiDB-lite"/>
    </source>
</evidence>